<organism evidence="2 3">
    <name type="scientific">Solanum commersonii</name>
    <name type="common">Commerson's wild potato</name>
    <name type="synonym">Commerson's nightshade</name>
    <dbReference type="NCBI Taxonomy" id="4109"/>
    <lineage>
        <taxon>Eukaryota</taxon>
        <taxon>Viridiplantae</taxon>
        <taxon>Streptophyta</taxon>
        <taxon>Embryophyta</taxon>
        <taxon>Tracheophyta</taxon>
        <taxon>Spermatophyta</taxon>
        <taxon>Magnoliopsida</taxon>
        <taxon>eudicotyledons</taxon>
        <taxon>Gunneridae</taxon>
        <taxon>Pentapetalae</taxon>
        <taxon>asterids</taxon>
        <taxon>lamiids</taxon>
        <taxon>Solanales</taxon>
        <taxon>Solanaceae</taxon>
        <taxon>Solanoideae</taxon>
        <taxon>Solaneae</taxon>
        <taxon>Solanum</taxon>
    </lineage>
</organism>
<accession>A0A9J6A6R1</accession>
<dbReference type="PANTHER" id="PTHR31639:SF217">
    <property type="entry name" value="F-BOX DOMAIN-CONTAINING PROTEIN"/>
    <property type="match status" value="1"/>
</dbReference>
<sequence>MSNQDQFSGNSEGLFVENLPKKKAKIKTECEETDRISKLPYAIIVQILSLLSITDAFRTTVLSKDWQYFWTCINNIAYDNEEYGRLDSSTLHKFISLTNNVLPLLISCSTIKKLSLNFVFRYDDGLSYFPVIDKWIEFAVNTKVEDLRLNICHRTIYLIRHDQPYSLPEVLCSSSSIIKLNCEKCRILEDCVLNWTSLKSLTLESLFLQDEHIKQIISNCPQLESLKIHKFCGFTRLHMTSPKCRRLQLIHQNHSRGDWYPFEDNTDTCCFEIIALYVEHLTISGGFNYTKINLRDLSSLNHANLNLYCDEFAERDENIVKDFFDRKHLSFEENIFKVSLQNLKNVKVMPLCSHTDTSDHAINLEKLAIVSEHKECNSCSTDTSNLKKNLLAFPTTSISAIISLGNAFRTTILYKHWQYFWTSIDVVYDNEEFSRSDSLMVHKFISLTDNVLPLLSSSSIKKCSLNFVFKHEDDVSYFSVIDKWLEFAVNKKMEGLCLNISYDIDAIEHDQPYSLPEVFCSSSSILKLKCQNCRILGNCVLNWTSLNSLTLGSLLIPDEHIKQIMSNCPQLESFNLYGFCGFNRLHMTSPKCKRLKLIDHYHPIGDWYSFEGDCCFELLLHMLNI</sequence>
<dbReference type="SUPFAM" id="SSF81383">
    <property type="entry name" value="F-box domain"/>
    <property type="match status" value="1"/>
</dbReference>
<dbReference type="InterPro" id="IPR001810">
    <property type="entry name" value="F-box_dom"/>
</dbReference>
<keyword evidence="3" id="KW-1185">Reference proteome</keyword>
<dbReference type="OrthoDB" id="1212413at2759"/>
<proteinExistence type="predicted"/>
<evidence type="ECO:0000313" key="2">
    <source>
        <dbReference type="EMBL" id="KAG5620064.1"/>
    </source>
</evidence>
<name>A0A9J6A6R1_SOLCO</name>
<feature type="domain" description="F-box" evidence="1">
    <location>
        <begin position="33"/>
        <end position="86"/>
    </location>
</feature>
<dbReference type="InterPro" id="IPR032675">
    <property type="entry name" value="LRR_dom_sf"/>
</dbReference>
<dbReference type="Gene3D" id="3.80.10.10">
    <property type="entry name" value="Ribonuclease Inhibitor"/>
    <property type="match status" value="2"/>
</dbReference>
<protein>
    <recommendedName>
        <fullName evidence="1">F-box domain-containing protein</fullName>
    </recommendedName>
</protein>
<dbReference type="SUPFAM" id="SSF52047">
    <property type="entry name" value="RNI-like"/>
    <property type="match status" value="1"/>
</dbReference>
<dbReference type="Proteomes" id="UP000824120">
    <property type="component" value="Chromosome 2"/>
</dbReference>
<dbReference type="Pfam" id="PF24758">
    <property type="entry name" value="LRR_At5g56370"/>
    <property type="match status" value="1"/>
</dbReference>
<comment type="caution">
    <text evidence="2">The sequence shown here is derived from an EMBL/GenBank/DDBJ whole genome shotgun (WGS) entry which is preliminary data.</text>
</comment>
<dbReference type="InterPro" id="IPR055357">
    <property type="entry name" value="LRR_At1g61320_AtMIF1"/>
</dbReference>
<gene>
    <name evidence="2" type="ORF">H5410_005282</name>
</gene>
<dbReference type="InterPro" id="IPR036047">
    <property type="entry name" value="F-box-like_dom_sf"/>
</dbReference>
<dbReference type="AlphaFoldDB" id="A0A9J6A6R1"/>
<evidence type="ECO:0000313" key="3">
    <source>
        <dbReference type="Proteomes" id="UP000824120"/>
    </source>
</evidence>
<dbReference type="Pfam" id="PF00646">
    <property type="entry name" value="F-box"/>
    <property type="match status" value="1"/>
</dbReference>
<dbReference type="EMBL" id="JACXVP010000002">
    <property type="protein sequence ID" value="KAG5620064.1"/>
    <property type="molecule type" value="Genomic_DNA"/>
</dbReference>
<reference evidence="2 3" key="1">
    <citation type="submission" date="2020-09" db="EMBL/GenBank/DDBJ databases">
        <title>De no assembly of potato wild relative species, Solanum commersonii.</title>
        <authorList>
            <person name="Cho K."/>
        </authorList>
    </citation>
    <scope>NUCLEOTIDE SEQUENCE [LARGE SCALE GENOMIC DNA]</scope>
    <source>
        <strain evidence="2">LZ3.2</strain>
        <tissue evidence="2">Leaf</tissue>
    </source>
</reference>
<evidence type="ECO:0000259" key="1">
    <source>
        <dbReference type="PROSITE" id="PS50181"/>
    </source>
</evidence>
<dbReference type="InterPro" id="IPR055411">
    <property type="entry name" value="LRR_FXL15/At3g58940/PEG3-like"/>
</dbReference>
<dbReference type="Pfam" id="PF23622">
    <property type="entry name" value="LRR_At1g61320_AtMIF1"/>
    <property type="match status" value="1"/>
</dbReference>
<dbReference type="PROSITE" id="PS50181">
    <property type="entry name" value="FBOX"/>
    <property type="match status" value="1"/>
</dbReference>
<dbReference type="PANTHER" id="PTHR31639">
    <property type="entry name" value="F-BOX PROTEIN-LIKE"/>
    <property type="match status" value="1"/>
</dbReference>